<dbReference type="GO" id="GO:0030041">
    <property type="term" value="P:actin filament polymerization"/>
    <property type="evidence" value="ECO:0007669"/>
    <property type="project" value="TreeGrafter"/>
</dbReference>
<dbReference type="InterPro" id="IPR001060">
    <property type="entry name" value="FCH_dom"/>
</dbReference>
<reference evidence="7" key="2">
    <citation type="submission" date="2004-02" db="EMBL/GenBank/DDBJ databases">
        <authorList>
            <consortium name="Genoscope"/>
            <consortium name="Whitehead Institute Centre for Genome Research"/>
        </authorList>
    </citation>
    <scope>NUCLEOTIDE SEQUENCE</scope>
</reference>
<evidence type="ECO:0000259" key="6">
    <source>
        <dbReference type="PROSITE" id="PS51741"/>
    </source>
</evidence>
<dbReference type="SUPFAM" id="SSF50044">
    <property type="entry name" value="SH3-domain"/>
    <property type="match status" value="1"/>
</dbReference>
<feature type="non-terminal residue" evidence="7">
    <location>
        <position position="459"/>
    </location>
</feature>
<dbReference type="Pfam" id="PF14604">
    <property type="entry name" value="SH3_9"/>
    <property type="match status" value="1"/>
</dbReference>
<evidence type="ECO:0000256" key="4">
    <source>
        <dbReference type="SAM" id="Coils"/>
    </source>
</evidence>
<keyword evidence="3 4" id="KW-0175">Coiled coil</keyword>
<dbReference type="EMBL" id="CAAE01014555">
    <property type="protein sequence ID" value="CAF98290.1"/>
    <property type="molecule type" value="Genomic_DNA"/>
</dbReference>
<dbReference type="SMART" id="SM00055">
    <property type="entry name" value="FCH"/>
    <property type="match status" value="1"/>
</dbReference>
<evidence type="ECO:0000256" key="3">
    <source>
        <dbReference type="PROSITE-ProRule" id="PRU01077"/>
    </source>
</evidence>
<dbReference type="GO" id="GO:0005884">
    <property type="term" value="C:actin filament"/>
    <property type="evidence" value="ECO:0007669"/>
    <property type="project" value="TreeGrafter"/>
</dbReference>
<dbReference type="GO" id="GO:0051015">
    <property type="term" value="F:actin filament binding"/>
    <property type="evidence" value="ECO:0007669"/>
    <property type="project" value="TreeGrafter"/>
</dbReference>
<evidence type="ECO:0000256" key="2">
    <source>
        <dbReference type="PROSITE-ProRule" id="PRU00192"/>
    </source>
</evidence>
<feature type="non-terminal residue" evidence="7">
    <location>
        <position position="1"/>
    </location>
</feature>
<dbReference type="GO" id="GO:0005737">
    <property type="term" value="C:cytoplasm"/>
    <property type="evidence" value="ECO:0007669"/>
    <property type="project" value="TreeGrafter"/>
</dbReference>
<accession>Q4SM42</accession>
<dbReference type="PANTHER" id="PTHR23065">
    <property type="entry name" value="PROLINE-SERINE-THREONINE PHOSPHATASE INTERACTING PROTEIN 1"/>
    <property type="match status" value="1"/>
</dbReference>
<evidence type="ECO:0000256" key="1">
    <source>
        <dbReference type="ARBA" id="ARBA00022443"/>
    </source>
</evidence>
<dbReference type="KEGG" id="tng:GSTEN00015942G001"/>
<dbReference type="AlphaFoldDB" id="Q4SM42"/>
<dbReference type="InterPro" id="IPR027267">
    <property type="entry name" value="AH/BAR_dom_sf"/>
</dbReference>
<dbReference type="InterPro" id="IPR031160">
    <property type="entry name" value="F_BAR_dom"/>
</dbReference>
<keyword evidence="1 2" id="KW-0728">SH3 domain</keyword>
<dbReference type="InterPro" id="IPR036028">
    <property type="entry name" value="SH3-like_dom_sf"/>
</dbReference>
<feature type="domain" description="SH3" evidence="5">
    <location>
        <begin position="403"/>
        <end position="459"/>
    </location>
</feature>
<feature type="domain" description="F-BAR" evidence="6">
    <location>
        <begin position="1"/>
        <end position="290"/>
    </location>
</feature>
<reference evidence="7" key="1">
    <citation type="journal article" date="2004" name="Nature">
        <title>Genome duplication in the teleost fish Tetraodon nigroviridis reveals the early vertebrate proto-karyotype.</title>
        <authorList>
            <person name="Jaillon O."/>
            <person name="Aury J.-M."/>
            <person name="Brunet F."/>
            <person name="Petit J.-L."/>
            <person name="Stange-Thomann N."/>
            <person name="Mauceli E."/>
            <person name="Bouneau L."/>
            <person name="Fischer C."/>
            <person name="Ozouf-Costaz C."/>
            <person name="Bernot A."/>
            <person name="Nicaud S."/>
            <person name="Jaffe D."/>
            <person name="Fisher S."/>
            <person name="Lutfalla G."/>
            <person name="Dossat C."/>
            <person name="Segurens B."/>
            <person name="Dasilva C."/>
            <person name="Salanoubat M."/>
            <person name="Levy M."/>
            <person name="Boudet N."/>
            <person name="Castellano S."/>
            <person name="Anthouard V."/>
            <person name="Jubin C."/>
            <person name="Castelli V."/>
            <person name="Katinka M."/>
            <person name="Vacherie B."/>
            <person name="Biemont C."/>
            <person name="Skalli Z."/>
            <person name="Cattolico L."/>
            <person name="Poulain J."/>
            <person name="De Berardinis V."/>
            <person name="Cruaud C."/>
            <person name="Duprat S."/>
            <person name="Brottier P."/>
            <person name="Coutanceau J.-P."/>
            <person name="Gouzy J."/>
            <person name="Parra G."/>
            <person name="Lardier G."/>
            <person name="Chapple C."/>
            <person name="McKernan K.J."/>
            <person name="McEwan P."/>
            <person name="Bosak S."/>
            <person name="Kellis M."/>
            <person name="Volff J.-N."/>
            <person name="Guigo R."/>
            <person name="Zody M.C."/>
            <person name="Mesirov J."/>
            <person name="Lindblad-Toh K."/>
            <person name="Birren B."/>
            <person name="Nusbaum C."/>
            <person name="Kahn D."/>
            <person name="Robinson-Rechavi M."/>
            <person name="Laudet V."/>
            <person name="Schachter V."/>
            <person name="Quetier F."/>
            <person name="Saurin W."/>
            <person name="Scarpelli C."/>
            <person name="Wincker P."/>
            <person name="Lander E.S."/>
            <person name="Weissenbach J."/>
            <person name="Roest Crollius H."/>
        </authorList>
    </citation>
    <scope>NUCLEOTIDE SEQUENCE [LARGE SCALE GENOMIC DNA]</scope>
</reference>
<dbReference type="GO" id="GO:0005886">
    <property type="term" value="C:plasma membrane"/>
    <property type="evidence" value="ECO:0007669"/>
    <property type="project" value="TreeGrafter"/>
</dbReference>
<organism evidence="7">
    <name type="scientific">Tetraodon nigroviridis</name>
    <name type="common">Spotted green pufferfish</name>
    <name type="synonym">Chelonodon nigroviridis</name>
    <dbReference type="NCBI Taxonomy" id="99883"/>
    <lineage>
        <taxon>Eukaryota</taxon>
        <taxon>Metazoa</taxon>
        <taxon>Chordata</taxon>
        <taxon>Craniata</taxon>
        <taxon>Vertebrata</taxon>
        <taxon>Euteleostomi</taxon>
        <taxon>Actinopterygii</taxon>
        <taxon>Neopterygii</taxon>
        <taxon>Teleostei</taxon>
        <taxon>Neoteleostei</taxon>
        <taxon>Acanthomorphata</taxon>
        <taxon>Eupercaria</taxon>
        <taxon>Tetraodontiformes</taxon>
        <taxon>Tetradontoidea</taxon>
        <taxon>Tetraodontidae</taxon>
        <taxon>Tetraodon</taxon>
    </lineage>
</organism>
<dbReference type="InterPro" id="IPR001452">
    <property type="entry name" value="SH3_domain"/>
</dbReference>
<dbReference type="PROSITE" id="PS50002">
    <property type="entry name" value="SH3"/>
    <property type="match status" value="1"/>
</dbReference>
<dbReference type="SUPFAM" id="SSF103657">
    <property type="entry name" value="BAR/IMD domain-like"/>
    <property type="match status" value="1"/>
</dbReference>
<comment type="caution">
    <text evidence="7">The sequence shown here is derived from an EMBL/GenBank/DDBJ whole genome shotgun (WGS) entry which is preliminary data.</text>
</comment>
<dbReference type="OrthoDB" id="10255964at2759"/>
<dbReference type="SMART" id="SM00326">
    <property type="entry name" value="SH3"/>
    <property type="match status" value="1"/>
</dbReference>
<feature type="coiled-coil region" evidence="4">
    <location>
        <begin position="196"/>
        <end position="230"/>
    </location>
</feature>
<dbReference type="PRINTS" id="PR00452">
    <property type="entry name" value="SH3DOMAIN"/>
</dbReference>
<sequence length="459" mass="52327">LLFKDAFWTEDFISNIGYEVISQRLSDGRRTCKDVEELLRMRASAEEKYGKELVTIARKAGGLYEICTLRTSFDEMKAQIENVGNLHIQLSGLLKEEVKRMEQFRERQKEQRKKVCVTSACQRVGLQGKQQRFSPTLSVLPQYEVLMEKVHKTKVSLYKKTIDSKKSYEQRCREADETDQMAEKLSNTPTVTPKQTDKMNTKSKQCREAAEEAEKQYLSNIEQLDLVRQEWESAHIRTCEMFQQQEEDRLCVLRNALWVHCNHLSMQCVKDDEVRASVCDPLPKVLYFKRPDKSSFQCYEEARKTLERCDIVTDNNGFVEMRQTGSEPPAPIAYVNYYETDYTNQDNGTAGFVGEVMKRFSNLLQGTSSSVSKLCSSEAGRPSAVRDTSGVYASVPGFQEPSLSSGQYTAIYSYEAQREDELSLSCGDVVVVVDQGEDGWWTVHRNGSTGLVPGSYLAK</sequence>
<dbReference type="PROSITE" id="PS51741">
    <property type="entry name" value="F_BAR"/>
    <property type="match status" value="1"/>
</dbReference>
<evidence type="ECO:0000259" key="5">
    <source>
        <dbReference type="PROSITE" id="PS50002"/>
    </source>
</evidence>
<dbReference type="Pfam" id="PF00611">
    <property type="entry name" value="FCH"/>
    <property type="match status" value="1"/>
</dbReference>
<dbReference type="Gene3D" id="1.20.1270.60">
    <property type="entry name" value="Arfaptin homology (AH) domain/BAR domain"/>
    <property type="match status" value="1"/>
</dbReference>
<evidence type="ECO:0000313" key="7">
    <source>
        <dbReference type="EMBL" id="CAF98290.1"/>
    </source>
</evidence>
<dbReference type="Gene3D" id="2.30.30.40">
    <property type="entry name" value="SH3 Domains"/>
    <property type="match status" value="1"/>
</dbReference>
<name>Q4SM42_TETNG</name>
<protein>
    <submittedName>
        <fullName evidence="7">(spotted green pufferfish) hypothetical protein</fullName>
    </submittedName>
</protein>
<dbReference type="PANTHER" id="PTHR23065:SF51">
    <property type="entry name" value="PROLINE-SERINE-THREONINE PHOSPHATASE-INTERACTING PROTEIN 1"/>
    <property type="match status" value="1"/>
</dbReference>
<proteinExistence type="predicted"/>
<gene>
    <name evidence="7" type="ORF">GSTENG00015942001</name>
</gene>